<gene>
    <name evidence="7" type="ORF">SAMN04489724_1824</name>
</gene>
<keyword evidence="2 7" id="KW-0489">Methyltransferase</keyword>
<evidence type="ECO:0000313" key="7">
    <source>
        <dbReference type="EMBL" id="SFT72253.1"/>
    </source>
</evidence>
<dbReference type="AlphaFoldDB" id="A0A1I7ABH5"/>
<dbReference type="PRINTS" id="PR00507">
    <property type="entry name" value="N12N6MTFRASE"/>
</dbReference>
<dbReference type="GO" id="GO:0003676">
    <property type="term" value="F:nucleic acid binding"/>
    <property type="evidence" value="ECO:0007669"/>
    <property type="project" value="InterPro"/>
</dbReference>
<dbReference type="Pfam" id="PF07669">
    <property type="entry name" value="Eco57I"/>
    <property type="match status" value="1"/>
</dbReference>
<dbReference type="GO" id="GO:0032259">
    <property type="term" value="P:methylation"/>
    <property type="evidence" value="ECO:0007669"/>
    <property type="project" value="UniProtKB-KW"/>
</dbReference>
<feature type="domain" description="Type II methyltransferase M.TaqI-like" evidence="6">
    <location>
        <begin position="408"/>
        <end position="569"/>
    </location>
</feature>
<dbReference type="Gene3D" id="3.40.50.150">
    <property type="entry name" value="Vaccinia Virus protein VP39"/>
    <property type="match status" value="1"/>
</dbReference>
<keyword evidence="4" id="KW-0949">S-adenosyl-L-methionine</keyword>
<dbReference type="SUPFAM" id="SSF53335">
    <property type="entry name" value="S-adenosyl-L-methionine-dependent methyltransferases"/>
    <property type="match status" value="1"/>
</dbReference>
<evidence type="ECO:0000256" key="2">
    <source>
        <dbReference type="ARBA" id="ARBA00022603"/>
    </source>
</evidence>
<protein>
    <recommendedName>
        <fullName evidence="1">site-specific DNA-methyltransferase (adenine-specific)</fullName>
        <ecNumber evidence="1">2.1.1.72</ecNumber>
    </recommendedName>
</protein>
<proteinExistence type="predicted"/>
<keyword evidence="8" id="KW-1185">Reference proteome</keyword>
<evidence type="ECO:0000313" key="8">
    <source>
        <dbReference type="Proteomes" id="UP000199673"/>
    </source>
</evidence>
<evidence type="ECO:0000256" key="5">
    <source>
        <dbReference type="ARBA" id="ARBA00047942"/>
    </source>
</evidence>
<name>A0A1I7ABH5_9BACT</name>
<dbReference type="PROSITE" id="PS00092">
    <property type="entry name" value="N6_MTASE"/>
    <property type="match status" value="1"/>
</dbReference>
<organism evidence="7 8">
    <name type="scientific">Algoriphagus locisalis</name>
    <dbReference type="NCBI Taxonomy" id="305507"/>
    <lineage>
        <taxon>Bacteria</taxon>
        <taxon>Pseudomonadati</taxon>
        <taxon>Bacteroidota</taxon>
        <taxon>Cytophagia</taxon>
        <taxon>Cytophagales</taxon>
        <taxon>Cyclobacteriaceae</taxon>
        <taxon>Algoriphagus</taxon>
    </lineage>
</organism>
<dbReference type="GO" id="GO:0009007">
    <property type="term" value="F:site-specific DNA-methyltransferase (adenine-specific) activity"/>
    <property type="evidence" value="ECO:0007669"/>
    <property type="project" value="UniProtKB-EC"/>
</dbReference>
<dbReference type="RefSeq" id="WP_091692350.1">
    <property type="nucleotide sequence ID" value="NZ_FPBF01000002.1"/>
</dbReference>
<comment type="catalytic activity">
    <reaction evidence="5">
        <text>a 2'-deoxyadenosine in DNA + S-adenosyl-L-methionine = an N(6)-methyl-2'-deoxyadenosine in DNA + S-adenosyl-L-homocysteine + H(+)</text>
        <dbReference type="Rhea" id="RHEA:15197"/>
        <dbReference type="Rhea" id="RHEA-COMP:12418"/>
        <dbReference type="Rhea" id="RHEA-COMP:12419"/>
        <dbReference type="ChEBI" id="CHEBI:15378"/>
        <dbReference type="ChEBI" id="CHEBI:57856"/>
        <dbReference type="ChEBI" id="CHEBI:59789"/>
        <dbReference type="ChEBI" id="CHEBI:90615"/>
        <dbReference type="ChEBI" id="CHEBI:90616"/>
        <dbReference type="EC" id="2.1.1.72"/>
    </reaction>
</comment>
<dbReference type="EC" id="2.1.1.72" evidence="1"/>
<dbReference type="EMBL" id="FPBF01000002">
    <property type="protein sequence ID" value="SFT72253.1"/>
    <property type="molecule type" value="Genomic_DNA"/>
</dbReference>
<dbReference type="STRING" id="305507.SAMN04489724_1824"/>
<evidence type="ECO:0000259" key="6">
    <source>
        <dbReference type="Pfam" id="PF07669"/>
    </source>
</evidence>
<accession>A0A1I7ABH5</accession>
<sequence length="997" mass="114769">MKTQILDFTEDNGLVLCSKGSAAQNNYERLYISEVKKLNAYAVFFRRFFKTKEDIAAYKSEPVVCVFQEVDVPVNSPRHKEIHAALWSEGKIDVYIISGKTRLDIYNARNPAEKVRENELSLENLKFTEDAVKALDKEHSAAHLFGTGTFWEQIENQNQINFEKSPYVHLINYLMKVRKGFNERSKKLEQETIDKILVLSILVKFLEEKKDLGQSTLDEIFSKYQVHSFVEAVENGKLLNVLGDLSTEFNGRIFDQFTPLEKEQIEKTDLSLFAQFLRAESDLNTQQLFLWKQYSFQHLPAEVISAIYENFIQEEAQRDGKGREKGVVYTPIHLVNFMVDEVMPLENPPSSFTDNGIYKILDPTCGSGVFLVAAYKRLLQWWAIAKSDEIGEIQYPDAWTAQKIMEDNIFGVDVKRTAVRVTIFGLTTALLDYLTPKEVWRKLKFKDLSTKNIVEVKPPTGFFKWALDAKNEGRHFSLVIGNPPFNPEKNVSKEKVLDQKILDSLGLKHPRIPRKNFALHFFEASMLLADRICMIIPSNVILYDKSSEAKDYRESLFTNYSVSDIYDFTHLRESLFVKKGSGKKVGRTPVVTLFAENKPSEFKSINHTVVKRTISVEQKVRFEIDEYDRHLVKWNWAVDSEKQFVWKTNLLGGGRLFHLIHNLSLLPTLKRYIYRKKEENSKWKYSSGYKVGGSTTKKYLAPYLTGKNTLDTKRKFNRELGFSFVEEINKEFEAPRTKELYEPPVLILAEVLGLESIPMQLFTNSQPFNISFVGIHAPLKEDLIKIKSYIEDNYKLLKAYMLATSSKLLINKETTIVKEDLDMIPFATKEDLITISDADQILLDDLLTYEIHLGKAITKNSSGAILHHPVKEKQLKEYGEAICSELNDIYAKGGNSWQSGRIYRMPSYSVYQIGFGVDGKLKQEFVANQLDDSVQSLINHDTTNRGAAYKRIVRLYDHVDGFDCVYLIKPNALRYWLKSIALRDADETFSDFKAEGY</sequence>
<dbReference type="PANTHER" id="PTHR33841">
    <property type="entry name" value="DNA METHYLTRANSFERASE YEEA-RELATED"/>
    <property type="match status" value="1"/>
</dbReference>
<evidence type="ECO:0000256" key="4">
    <source>
        <dbReference type="ARBA" id="ARBA00022691"/>
    </source>
</evidence>
<dbReference type="Proteomes" id="UP000199673">
    <property type="component" value="Unassembled WGS sequence"/>
</dbReference>
<keyword evidence="3" id="KW-0808">Transferase</keyword>
<dbReference type="InterPro" id="IPR050953">
    <property type="entry name" value="N4_N6_ade-DNA_methylase"/>
</dbReference>
<evidence type="ECO:0000256" key="1">
    <source>
        <dbReference type="ARBA" id="ARBA00011900"/>
    </source>
</evidence>
<reference evidence="8" key="1">
    <citation type="submission" date="2016-10" db="EMBL/GenBank/DDBJ databases">
        <authorList>
            <person name="Varghese N."/>
            <person name="Submissions S."/>
        </authorList>
    </citation>
    <scope>NUCLEOTIDE SEQUENCE [LARGE SCALE GENOMIC DNA]</scope>
    <source>
        <strain evidence="8">DSM 23445</strain>
    </source>
</reference>
<dbReference type="InterPro" id="IPR029063">
    <property type="entry name" value="SAM-dependent_MTases_sf"/>
</dbReference>
<dbReference type="InterPro" id="IPR011639">
    <property type="entry name" value="MethylTrfase_TaqI-like_dom"/>
</dbReference>
<dbReference type="PANTHER" id="PTHR33841:SF1">
    <property type="entry name" value="DNA METHYLTRANSFERASE A"/>
    <property type="match status" value="1"/>
</dbReference>
<dbReference type="GO" id="GO:0006304">
    <property type="term" value="P:DNA modification"/>
    <property type="evidence" value="ECO:0007669"/>
    <property type="project" value="InterPro"/>
</dbReference>
<dbReference type="OrthoDB" id="32195at2"/>
<dbReference type="InterPro" id="IPR002052">
    <property type="entry name" value="DNA_methylase_N6_adenine_CS"/>
</dbReference>
<evidence type="ECO:0000256" key="3">
    <source>
        <dbReference type="ARBA" id="ARBA00022679"/>
    </source>
</evidence>